<evidence type="ECO:0000256" key="1">
    <source>
        <dbReference type="SAM" id="MobiDB-lite"/>
    </source>
</evidence>
<reference evidence="3" key="1">
    <citation type="submission" date="2020-05" db="EMBL/GenBank/DDBJ databases">
        <authorList>
            <person name="Rincon C."/>
            <person name="Sanders R I."/>
            <person name="Robbins C."/>
            <person name="Chaturvedi A."/>
        </authorList>
    </citation>
    <scope>NUCLEOTIDE SEQUENCE</scope>
    <source>
        <strain evidence="3">CHB12</strain>
    </source>
</reference>
<dbReference type="EMBL" id="CAGKOT010000020">
    <property type="protein sequence ID" value="CAB5364847.1"/>
    <property type="molecule type" value="Genomic_DNA"/>
</dbReference>
<dbReference type="InterPro" id="IPR051218">
    <property type="entry name" value="Sec_MonoDiacylglyc_Lipase"/>
</dbReference>
<organism evidence="3 4">
    <name type="scientific">Rhizophagus irregularis</name>
    <dbReference type="NCBI Taxonomy" id="588596"/>
    <lineage>
        <taxon>Eukaryota</taxon>
        <taxon>Fungi</taxon>
        <taxon>Fungi incertae sedis</taxon>
        <taxon>Mucoromycota</taxon>
        <taxon>Glomeromycotina</taxon>
        <taxon>Glomeromycetes</taxon>
        <taxon>Glomerales</taxon>
        <taxon>Glomeraceae</taxon>
        <taxon>Rhizophagus</taxon>
    </lineage>
</organism>
<dbReference type="AlphaFoldDB" id="A0A915Z8D6"/>
<dbReference type="PANTHER" id="PTHR45856">
    <property type="entry name" value="ALPHA/BETA-HYDROLASES SUPERFAMILY PROTEIN"/>
    <property type="match status" value="1"/>
</dbReference>
<protein>
    <recommendedName>
        <fullName evidence="2">Fungal lipase-type domain-containing protein</fullName>
    </recommendedName>
</protein>
<comment type="caution">
    <text evidence="3">The sequence shown here is derived from an EMBL/GenBank/DDBJ whole genome shotgun (WGS) entry which is preliminary data.</text>
</comment>
<dbReference type="GO" id="GO:0006629">
    <property type="term" value="P:lipid metabolic process"/>
    <property type="evidence" value="ECO:0007669"/>
    <property type="project" value="InterPro"/>
</dbReference>
<dbReference type="Proteomes" id="UP000684084">
    <property type="component" value="Unassembled WGS sequence"/>
</dbReference>
<evidence type="ECO:0000313" key="4">
    <source>
        <dbReference type="Proteomes" id="UP000684084"/>
    </source>
</evidence>
<dbReference type="Pfam" id="PF01764">
    <property type="entry name" value="Lipase_3"/>
    <property type="match status" value="1"/>
</dbReference>
<evidence type="ECO:0000259" key="2">
    <source>
        <dbReference type="Pfam" id="PF01764"/>
    </source>
</evidence>
<accession>A0A915Z8D6</accession>
<dbReference type="PANTHER" id="PTHR45856:SF25">
    <property type="entry name" value="FUNGAL LIPASE-LIKE DOMAIN-CONTAINING PROTEIN"/>
    <property type="match status" value="1"/>
</dbReference>
<dbReference type="InterPro" id="IPR002921">
    <property type="entry name" value="Fungal_lipase-type"/>
</dbReference>
<dbReference type="CDD" id="cd00519">
    <property type="entry name" value="Lipase_3"/>
    <property type="match status" value="1"/>
</dbReference>
<name>A0A915Z8D6_9GLOM</name>
<gene>
    <name evidence="3" type="ORF">CHRIB12_LOCUS10175</name>
</gene>
<evidence type="ECO:0000313" key="3">
    <source>
        <dbReference type="EMBL" id="CAB5364847.1"/>
    </source>
</evidence>
<dbReference type="OrthoDB" id="438440at2759"/>
<feature type="domain" description="Fungal lipase-type" evidence="2">
    <location>
        <begin position="123"/>
        <end position="259"/>
    </location>
</feature>
<sequence>MQQQIISSSCKATPTKYMHNSFSHLLQHTLSFKLISLISLIFLSALIEAAPVPNTLGPITSIPNLQSFANYAAAAYIKAPLQNWDCGEICQKTKGTQLVKEFSNDVLNTRGYIATEPEKQLIIVAYRGTEPGSIKNYISDFVIYHDTWKPAPGTLVHHGFLNAWEQIQPQVTDDLLKLIQEKPDFRIGFMGHSLGGALATFSALDLINKAPELAKNEKLFLSTFGQPRMGDEKFAEFVDENLRAIRTVVHGDPIPRLPPPWPIPFIGSYKHFVRPKVSFGPYYGVNMRDATREPNVNSIEDSNEGDKNYDYSADPYFNYDPNYNYGGAMGVNDVGGAKGVNGTKEVKGTKGVNGVDRAKGYR</sequence>
<dbReference type="VEuPathDB" id="FungiDB:RhiirFUN_019918"/>
<feature type="region of interest" description="Disordered" evidence="1">
    <location>
        <begin position="341"/>
        <end position="362"/>
    </location>
</feature>
<proteinExistence type="predicted"/>